<evidence type="ECO:0000256" key="17">
    <source>
        <dbReference type="RuleBase" id="RU004460"/>
    </source>
</evidence>
<comment type="subunit">
    <text evidence="2">Single-chain monomer with multiple functions.</text>
</comment>
<dbReference type="Proteomes" id="UP001301140">
    <property type="component" value="Unassembled WGS sequence"/>
</dbReference>
<dbReference type="InterPro" id="IPR013520">
    <property type="entry name" value="Ribonucl_H"/>
</dbReference>
<keyword evidence="23" id="KW-1185">Reference proteome</keyword>
<dbReference type="SMART" id="SM00482">
    <property type="entry name" value="POLAc"/>
    <property type="match status" value="1"/>
</dbReference>
<dbReference type="RefSeq" id="WP_327787662.1">
    <property type="nucleotide sequence ID" value="NZ_JARGEQ010000016.1"/>
</dbReference>
<dbReference type="CDD" id="cd09898">
    <property type="entry name" value="H3TH_53EXO"/>
    <property type="match status" value="1"/>
</dbReference>
<dbReference type="GO" id="GO:0006261">
    <property type="term" value="P:DNA-templated DNA replication"/>
    <property type="evidence" value="ECO:0007669"/>
    <property type="project" value="UniProtKB-UniRule"/>
</dbReference>
<evidence type="ECO:0000256" key="6">
    <source>
        <dbReference type="ARBA" id="ARBA00022695"/>
    </source>
</evidence>
<dbReference type="SUPFAM" id="SSF47807">
    <property type="entry name" value="5' to 3' exonuclease, C-terminal subdomain"/>
    <property type="match status" value="1"/>
</dbReference>
<accession>A0AAP3UZN0</accession>
<dbReference type="FunFam" id="1.20.1060.10:FF:000001">
    <property type="entry name" value="DNA polymerase I"/>
    <property type="match status" value="1"/>
</dbReference>
<comment type="similarity">
    <text evidence="1 17">Belongs to the DNA polymerase type-A family.</text>
</comment>
<evidence type="ECO:0000256" key="16">
    <source>
        <dbReference type="NCBIfam" id="TIGR00593"/>
    </source>
</evidence>
<dbReference type="InterPro" id="IPR002421">
    <property type="entry name" value="5-3_exonuclease"/>
</dbReference>
<evidence type="ECO:0000256" key="14">
    <source>
        <dbReference type="ARBA" id="ARBA00023204"/>
    </source>
</evidence>
<dbReference type="FunFam" id="1.10.150.20:FF:000003">
    <property type="entry name" value="DNA polymerase I"/>
    <property type="match status" value="1"/>
</dbReference>
<dbReference type="SMART" id="SM00479">
    <property type="entry name" value="EXOIII"/>
    <property type="match status" value="1"/>
</dbReference>
<evidence type="ECO:0000256" key="13">
    <source>
        <dbReference type="ARBA" id="ARBA00023125"/>
    </source>
</evidence>
<reference evidence="22 23" key="1">
    <citation type="submission" date="2023-03" db="EMBL/GenBank/DDBJ databases">
        <title>YIM 152171 draft genome.</title>
        <authorList>
            <person name="Yang Z."/>
        </authorList>
    </citation>
    <scope>NUCLEOTIDE SEQUENCE [LARGE SCALE GENOMIC DNA]</scope>
    <source>
        <strain evidence="22 23">YIM 152171</strain>
    </source>
</reference>
<dbReference type="InterPro" id="IPR019760">
    <property type="entry name" value="DNA-dir_DNA_pol_A_CS"/>
</dbReference>
<keyword evidence="6 17" id="KW-0548">Nucleotidyltransferase</keyword>
<dbReference type="PRINTS" id="PR00868">
    <property type="entry name" value="DNAPOLI"/>
</dbReference>
<dbReference type="InterPro" id="IPR002562">
    <property type="entry name" value="3'-5'_exonuclease_dom"/>
</dbReference>
<evidence type="ECO:0000256" key="12">
    <source>
        <dbReference type="ARBA" id="ARBA00022932"/>
    </source>
</evidence>
<dbReference type="Pfam" id="PF02739">
    <property type="entry name" value="5_3_exonuc_N"/>
    <property type="match status" value="1"/>
</dbReference>
<gene>
    <name evidence="17 22" type="primary">polA</name>
    <name evidence="22" type="ORF">PZ740_02485</name>
</gene>
<evidence type="ECO:0000256" key="2">
    <source>
        <dbReference type="ARBA" id="ARBA00011541"/>
    </source>
</evidence>
<feature type="domain" description="3'-5' exonuclease" evidence="18">
    <location>
        <begin position="310"/>
        <end position="499"/>
    </location>
</feature>
<dbReference type="InterPro" id="IPR008918">
    <property type="entry name" value="HhH2"/>
</dbReference>
<dbReference type="Gene3D" id="3.40.50.1010">
    <property type="entry name" value="5'-nuclease"/>
    <property type="match status" value="1"/>
</dbReference>
<dbReference type="FunFam" id="1.10.150.20:FF:000002">
    <property type="entry name" value="DNA polymerase I"/>
    <property type="match status" value="1"/>
</dbReference>
<evidence type="ECO:0000313" key="22">
    <source>
        <dbReference type="EMBL" id="MDF1585248.1"/>
    </source>
</evidence>
<organism evidence="22 23">
    <name type="scientific">Marinimicrococcus flavescens</name>
    <dbReference type="NCBI Taxonomy" id="3031815"/>
    <lineage>
        <taxon>Bacteria</taxon>
        <taxon>Pseudomonadati</taxon>
        <taxon>Pseudomonadota</taxon>
        <taxon>Alphaproteobacteria</taxon>
        <taxon>Geminicoccales</taxon>
        <taxon>Geminicoccaceae</taxon>
        <taxon>Marinimicrococcus</taxon>
    </lineage>
</organism>
<keyword evidence="13 17" id="KW-0238">DNA-binding</keyword>
<dbReference type="PROSITE" id="PS00447">
    <property type="entry name" value="DNA_POLYMERASE_A"/>
    <property type="match status" value="1"/>
</dbReference>
<evidence type="ECO:0000256" key="10">
    <source>
        <dbReference type="ARBA" id="ARBA00022801"/>
    </source>
</evidence>
<evidence type="ECO:0000313" key="23">
    <source>
        <dbReference type="Proteomes" id="UP001301140"/>
    </source>
</evidence>
<dbReference type="GO" id="GO:0003887">
    <property type="term" value="F:DNA-directed DNA polymerase activity"/>
    <property type="evidence" value="ECO:0007669"/>
    <property type="project" value="UniProtKB-UniRule"/>
</dbReference>
<evidence type="ECO:0000256" key="9">
    <source>
        <dbReference type="ARBA" id="ARBA00022763"/>
    </source>
</evidence>
<feature type="domain" description="5'-3' exonuclease" evidence="19">
    <location>
        <begin position="9"/>
        <end position="264"/>
    </location>
</feature>
<dbReference type="PANTHER" id="PTHR10133:SF27">
    <property type="entry name" value="DNA POLYMERASE NU"/>
    <property type="match status" value="1"/>
</dbReference>
<dbReference type="GO" id="GO:0008409">
    <property type="term" value="F:5'-3' exonuclease activity"/>
    <property type="evidence" value="ECO:0007669"/>
    <property type="project" value="UniProtKB-UniRule"/>
</dbReference>
<evidence type="ECO:0000256" key="8">
    <source>
        <dbReference type="ARBA" id="ARBA00022722"/>
    </source>
</evidence>
<sequence length="911" mass="99506">MTESTAPTKRLVLVDGSGYIFRAFFALPPMTRPDGTPVNAVFGFTNMLMRLLQDHAQDDIVVVFDAGRKSFRNDLYEAYKANRQEPPAELVPQFALVQEAARAFDLPVVAVEGLEADDLIASYAKAASEAGEEVLVVSSDKDLMQLLREGVSLWDPMKQKSIGPEEVMERFGVAPSMVREALALTGDTSDNVPGVPGIGPKTAAQLLTEFGSLEALLENAHSIKQPKRRETLIANAEKARLSFELVGLKDDCELPLALDACRRKAPDPAKLLAFFQENGFKTLTARIAAVEQAAAEQRQVADQAAEAPRFSAITDMAALDTVLARALDLGRLAIDTETTSLNVVRARLVGISLSVEPGEGFYIPLGHVDDFGQRCQGQLDMAAVLERLRPVLADPSVLKIGHNIKYDIGILARLGVAITPVDDTMLLSYALDGASHGHSMDELASRHLGYETIPYARICGTGKSQITFDQCPVEKATEYAAEDAEVTLRLWRHLRPRLVAERMASVYETLERPLPAILSAMEVAGIRVDAGRLRQLSGTFTQRMARLEEEAHRLAGRPFNLGSPKQLGEVLFDELAIAGAGRKTKTGAYATGAEVLEELAAQGHALPRTVLDWRQLQKLTRTYTDALVEEIVEETGRVHTSYMMASTSTGRLSSTEPNLQNIPIRSEEGRRIREAFVAENGFVLLSADYSQIELRVLAHMAGIEALKQAFANDIDIHAVTASQMFEKPVAEIGPDLRRSAKTINYGIIYGIGAFGLAQRLGIPQAQARAYIEAYFEQYPGIKDYMEQAKAEAREKGFVRTLFGRRCYVPEINARIPSRRAYAERAAINAPIQGSAADIMKRAMHHLATALHAEQAGARMLLQVHDELVLEVPPGEVEATGALVRKVMEGAAELTVPLVVDVGTGGNWDEAH</sequence>
<feature type="domain" description="Exonuclease" evidence="20">
    <location>
        <begin position="330"/>
        <end position="500"/>
    </location>
</feature>
<dbReference type="CDD" id="cd06139">
    <property type="entry name" value="DNA_polA_I_Ecoli_like_exo"/>
    <property type="match status" value="1"/>
</dbReference>
<dbReference type="InterPro" id="IPR020045">
    <property type="entry name" value="DNA_polI_H3TH"/>
</dbReference>
<dbReference type="AlphaFoldDB" id="A0AAP3UZN0"/>
<keyword evidence="8" id="KW-0540">Nuclease</keyword>
<evidence type="ECO:0000259" key="18">
    <source>
        <dbReference type="SMART" id="SM00474"/>
    </source>
</evidence>
<keyword evidence="10 17" id="KW-0378">Hydrolase</keyword>
<dbReference type="SMART" id="SM00279">
    <property type="entry name" value="HhH2"/>
    <property type="match status" value="1"/>
</dbReference>
<dbReference type="InterPro" id="IPR001098">
    <property type="entry name" value="DNA-dir_DNA_pol_A_palm_dom"/>
</dbReference>
<proteinExistence type="inferred from homology"/>
<evidence type="ECO:0000259" key="21">
    <source>
        <dbReference type="SMART" id="SM00482"/>
    </source>
</evidence>
<dbReference type="InterPro" id="IPR018320">
    <property type="entry name" value="DNA_polymerase_1"/>
</dbReference>
<keyword evidence="7 17" id="KW-0235">DNA replication</keyword>
<dbReference type="Pfam" id="PF00476">
    <property type="entry name" value="DNA_pol_A"/>
    <property type="match status" value="1"/>
</dbReference>
<evidence type="ECO:0000256" key="15">
    <source>
        <dbReference type="ARBA" id="ARBA00049244"/>
    </source>
</evidence>
<dbReference type="SUPFAM" id="SSF56672">
    <property type="entry name" value="DNA/RNA polymerases"/>
    <property type="match status" value="1"/>
</dbReference>
<dbReference type="CDD" id="cd08637">
    <property type="entry name" value="DNA_pol_A_pol_I_C"/>
    <property type="match status" value="1"/>
</dbReference>
<evidence type="ECO:0000259" key="19">
    <source>
        <dbReference type="SMART" id="SM00475"/>
    </source>
</evidence>
<dbReference type="InterPro" id="IPR012337">
    <property type="entry name" value="RNaseH-like_sf"/>
</dbReference>
<evidence type="ECO:0000256" key="1">
    <source>
        <dbReference type="ARBA" id="ARBA00007705"/>
    </source>
</evidence>
<evidence type="ECO:0000256" key="5">
    <source>
        <dbReference type="ARBA" id="ARBA00022679"/>
    </source>
</evidence>
<protein>
    <recommendedName>
        <fullName evidence="4 16">DNA polymerase I</fullName>
        <ecNumber evidence="3 16">2.7.7.7</ecNumber>
    </recommendedName>
</protein>
<dbReference type="InterPro" id="IPR029060">
    <property type="entry name" value="PIN-like_dom_sf"/>
</dbReference>
<dbReference type="PANTHER" id="PTHR10133">
    <property type="entry name" value="DNA POLYMERASE I"/>
    <property type="match status" value="1"/>
</dbReference>
<dbReference type="Pfam" id="PF01367">
    <property type="entry name" value="5_3_exonuc"/>
    <property type="match status" value="1"/>
</dbReference>
<dbReference type="SMART" id="SM00474">
    <property type="entry name" value="35EXOc"/>
    <property type="match status" value="1"/>
</dbReference>
<dbReference type="FunFam" id="3.40.50.1010:FF:000001">
    <property type="entry name" value="DNA polymerase I"/>
    <property type="match status" value="1"/>
</dbReference>
<dbReference type="GO" id="GO:0003677">
    <property type="term" value="F:DNA binding"/>
    <property type="evidence" value="ECO:0007669"/>
    <property type="project" value="UniProtKB-UniRule"/>
</dbReference>
<dbReference type="Gene3D" id="3.30.70.370">
    <property type="match status" value="1"/>
</dbReference>
<dbReference type="InterPro" id="IPR036397">
    <property type="entry name" value="RNaseH_sf"/>
</dbReference>
<dbReference type="InterPro" id="IPR043502">
    <property type="entry name" value="DNA/RNA_pol_sf"/>
</dbReference>
<dbReference type="GO" id="GO:0006302">
    <property type="term" value="P:double-strand break repair"/>
    <property type="evidence" value="ECO:0007669"/>
    <property type="project" value="TreeGrafter"/>
</dbReference>
<keyword evidence="11 17" id="KW-0269">Exonuclease</keyword>
<evidence type="ECO:0000256" key="11">
    <source>
        <dbReference type="ARBA" id="ARBA00022839"/>
    </source>
</evidence>
<dbReference type="NCBIfam" id="TIGR00593">
    <property type="entry name" value="pola"/>
    <property type="match status" value="1"/>
</dbReference>
<dbReference type="GO" id="GO:0008408">
    <property type="term" value="F:3'-5' exonuclease activity"/>
    <property type="evidence" value="ECO:0007669"/>
    <property type="project" value="UniProtKB-UniRule"/>
</dbReference>
<keyword evidence="5 17" id="KW-0808">Transferase</keyword>
<evidence type="ECO:0000256" key="7">
    <source>
        <dbReference type="ARBA" id="ARBA00022705"/>
    </source>
</evidence>
<comment type="caution">
    <text evidence="22">The sequence shown here is derived from an EMBL/GenBank/DDBJ whole genome shotgun (WGS) entry which is preliminary data.</text>
</comment>
<dbReference type="Gene3D" id="3.30.420.10">
    <property type="entry name" value="Ribonuclease H-like superfamily/Ribonuclease H"/>
    <property type="match status" value="1"/>
</dbReference>
<dbReference type="SUPFAM" id="SSF53098">
    <property type="entry name" value="Ribonuclease H-like"/>
    <property type="match status" value="1"/>
</dbReference>
<dbReference type="Pfam" id="PF01612">
    <property type="entry name" value="DNA_pol_A_exo1"/>
    <property type="match status" value="1"/>
</dbReference>
<dbReference type="SMART" id="SM00475">
    <property type="entry name" value="53EXOc"/>
    <property type="match status" value="1"/>
</dbReference>
<keyword evidence="14 17" id="KW-0234">DNA repair</keyword>
<dbReference type="SUPFAM" id="SSF88723">
    <property type="entry name" value="PIN domain-like"/>
    <property type="match status" value="1"/>
</dbReference>
<dbReference type="InterPro" id="IPR036279">
    <property type="entry name" value="5-3_exonuclease_C_sf"/>
</dbReference>
<evidence type="ECO:0000256" key="4">
    <source>
        <dbReference type="ARBA" id="ARBA00020311"/>
    </source>
</evidence>
<dbReference type="EMBL" id="JARGEQ010000016">
    <property type="protein sequence ID" value="MDF1585248.1"/>
    <property type="molecule type" value="Genomic_DNA"/>
</dbReference>
<dbReference type="NCBIfam" id="NF004397">
    <property type="entry name" value="PRK05755.1"/>
    <property type="match status" value="1"/>
</dbReference>
<dbReference type="Gene3D" id="1.10.150.20">
    <property type="entry name" value="5' to 3' exonuclease, C-terminal subdomain"/>
    <property type="match status" value="2"/>
</dbReference>
<keyword evidence="9 17" id="KW-0227">DNA damage</keyword>
<comment type="catalytic activity">
    <reaction evidence="15 17">
        <text>DNA(n) + a 2'-deoxyribonucleoside 5'-triphosphate = DNA(n+1) + diphosphate</text>
        <dbReference type="Rhea" id="RHEA:22508"/>
        <dbReference type="Rhea" id="RHEA-COMP:17339"/>
        <dbReference type="Rhea" id="RHEA-COMP:17340"/>
        <dbReference type="ChEBI" id="CHEBI:33019"/>
        <dbReference type="ChEBI" id="CHEBI:61560"/>
        <dbReference type="ChEBI" id="CHEBI:173112"/>
        <dbReference type="EC" id="2.7.7.7"/>
    </reaction>
</comment>
<dbReference type="CDD" id="cd09859">
    <property type="entry name" value="PIN_53EXO"/>
    <property type="match status" value="1"/>
</dbReference>
<name>A0AAP3UZN0_9PROT</name>
<comment type="function">
    <text evidence="17">In addition to polymerase activity, this DNA polymerase exhibits 3'-5' and 5'-3' exonuclease activity.</text>
</comment>
<keyword evidence="12 17" id="KW-0239">DNA-directed DNA polymerase</keyword>
<dbReference type="Gene3D" id="1.20.1060.10">
    <property type="entry name" value="Taq DNA Polymerase, Chain T, domain 4"/>
    <property type="match status" value="1"/>
</dbReference>
<dbReference type="InterPro" id="IPR020046">
    <property type="entry name" value="5-3_exonucl_a-hlix_arch_N"/>
</dbReference>
<evidence type="ECO:0000256" key="3">
    <source>
        <dbReference type="ARBA" id="ARBA00012417"/>
    </source>
</evidence>
<evidence type="ECO:0000259" key="20">
    <source>
        <dbReference type="SMART" id="SM00479"/>
    </source>
</evidence>
<dbReference type="EC" id="2.7.7.7" evidence="3 16"/>
<feature type="domain" description="DNA-directed DNA polymerase family A palm" evidence="21">
    <location>
        <begin position="669"/>
        <end position="875"/>
    </location>
</feature>
<dbReference type="InterPro" id="IPR002298">
    <property type="entry name" value="DNA_polymerase_A"/>
</dbReference>